<accession>A0ABZ2YF79</accession>
<keyword evidence="1" id="KW-0732">Signal</keyword>
<keyword evidence="3" id="KW-1185">Reference proteome</keyword>
<dbReference type="Proteomes" id="UP001461341">
    <property type="component" value="Chromosome"/>
</dbReference>
<reference evidence="2 3" key="1">
    <citation type="submission" date="2023-03" db="EMBL/GenBank/DDBJ databases">
        <title>Novel Species.</title>
        <authorList>
            <person name="Ma S."/>
        </authorList>
    </citation>
    <scope>NUCLEOTIDE SEQUENCE [LARGE SCALE GENOMIC DNA]</scope>
    <source>
        <strain evidence="2 3">B11</strain>
    </source>
</reference>
<protein>
    <submittedName>
        <fullName evidence="2">Uncharacterized protein</fullName>
    </submittedName>
</protein>
<dbReference type="RefSeq" id="WP_369018503.1">
    <property type="nucleotide sequence ID" value="NZ_CP121689.1"/>
</dbReference>
<dbReference type="EMBL" id="CP121689">
    <property type="protein sequence ID" value="WZL76345.1"/>
    <property type="molecule type" value="Genomic_DNA"/>
</dbReference>
<feature type="chain" id="PRO_5045703154" evidence="1">
    <location>
        <begin position="23"/>
        <end position="199"/>
    </location>
</feature>
<evidence type="ECO:0000313" key="2">
    <source>
        <dbReference type="EMBL" id="WZL76345.1"/>
    </source>
</evidence>
<feature type="signal peptide" evidence="1">
    <location>
        <begin position="1"/>
        <end position="22"/>
    </location>
</feature>
<organism evidence="2 3">
    <name type="scientific">Thermatribacter velox</name>
    <dbReference type="NCBI Taxonomy" id="3039681"/>
    <lineage>
        <taxon>Bacteria</taxon>
        <taxon>Pseudomonadati</taxon>
        <taxon>Atribacterota</taxon>
        <taxon>Atribacteria</taxon>
        <taxon>Atribacterales</taxon>
        <taxon>Thermatribacteraceae</taxon>
        <taxon>Thermatribacter</taxon>
    </lineage>
</organism>
<proteinExistence type="predicted"/>
<evidence type="ECO:0000313" key="3">
    <source>
        <dbReference type="Proteomes" id="UP001461341"/>
    </source>
</evidence>
<gene>
    <name evidence="2" type="ORF">QBE54_01015</name>
</gene>
<name>A0ABZ2YF79_9BACT</name>
<sequence length="199" mass="22360">MRKLIFLTFLLSCLVVVFPAGASVSYDLADEVIGNVEAFPLERSFVEAKLGKPDFVEEIPGFPAPLEYYIIEDSEDLSHVYLAYGALDDAQKTYAVGVVMKGIDFPTMREIISAEAGEDEETARMILLENPEFVVVDLFEQSATSPPMWVLFEEFPVQGEKRLVSSLMPSESLFSYFAAVHPEFEEVLRKAVEERAKEE</sequence>
<evidence type="ECO:0000256" key="1">
    <source>
        <dbReference type="SAM" id="SignalP"/>
    </source>
</evidence>